<keyword evidence="4" id="KW-1185">Reference proteome</keyword>
<keyword evidence="1" id="KW-0732">Signal</keyword>
<dbReference type="AlphaFoldDB" id="A0A653K4T5"/>
<organism evidence="3 5">
    <name type="scientific">Acinetobacter proteolyticus</name>
    <dbReference type="NCBI Taxonomy" id="1776741"/>
    <lineage>
        <taxon>Bacteria</taxon>
        <taxon>Pseudomonadati</taxon>
        <taxon>Pseudomonadota</taxon>
        <taxon>Gammaproteobacteria</taxon>
        <taxon>Moraxellales</taxon>
        <taxon>Moraxellaceae</taxon>
        <taxon>Acinetobacter</taxon>
    </lineage>
</organism>
<dbReference type="Proteomes" id="UP000430404">
    <property type="component" value="Unassembled WGS sequence"/>
</dbReference>
<name>A0A653K4T5_9GAMM</name>
<reference evidence="3 5" key="2">
    <citation type="submission" date="2019-10" db="EMBL/GenBank/DDBJ databases">
        <authorList>
            <person name="Karimi E."/>
        </authorList>
    </citation>
    <scope>NUCLEOTIDE SEQUENCE [LARGE SCALE GENOMIC DNA]</scope>
    <source>
        <strain evidence="3">Acinetobacter sp. 8BE</strain>
    </source>
</reference>
<feature type="signal peptide" evidence="1">
    <location>
        <begin position="1"/>
        <end position="29"/>
    </location>
</feature>
<evidence type="ECO:0000313" key="4">
    <source>
        <dbReference type="Proteomes" id="UP000013034"/>
    </source>
</evidence>
<feature type="chain" id="PRO_5024961234" evidence="1">
    <location>
        <begin position="30"/>
        <end position="881"/>
    </location>
</feature>
<sequence>MTRLTSTVLFQRTVLASFISLCVSQSIFALQEISDDALSETTGEGIAFLPEQFSMRMNGADTANGGAGTFDTGYIRLIPIGPLQGNKRTGTAGNYTYTPNYTYNTTDGEVYDGNGQVIQKADIFLYGLNLSQSNAAWGAPRGNAHTDVMSFGRPIDSWGTANNPWIFKTETKNVQQFSGNGAAGQPVTFFNFEAPLYNQLTATNSYNDINNLSAAEKSAYNLRLSLWGDAFMRDANIAEGKTTANAYSGLSNQLRFNMVWDGFSVNGSNFKMFRTLGGVTNQLGLSKSYNNTLGMAALVRLNSGPTDNARANVVMGTPTNTWQSYDASSIKYVKNKFSEIELANLSSGQTIVKDGISIDKNSVIIADGSGSAPSGSVLWNGKIAYSGSSYDLANPANPNSAHVIKSYVPLGNSQGNSVIDDATPRTRIVDGKTVYLNYNTFWVDGSYTGLAGAFGDAIGYGQRSICGAAGGTPGQSIAGGNVGPGTQCFNQEGFRIISAVSSNTNTWTLPDSAKKSILRINAAPIAAMDTPALGGANPNFDDATKGLFLYGLNANLVIGSLYQPLIFDAKGGNFSIEVTRVPNDPNVYKNIYTRYDFDANTKELDGTTTLAYTGSTCNIYQCGASSVSGYQGSAATHSSITIGSTVYDPNKNLLSAYKGVEAYGISFGALDANPNYGQPLTSTGQRDYVQTFNTTRTIQNNVQKDVYCTGTFIVCLGWAWQDVTWTAGWMPQYFTNRTVDGVSYSITCPGSGSGACTFTPNTPAAGSGIVKVSQSGNNDNNKAYFQDTNYLTRNSWVNPWTKTDGTTRTQNTNYQILGQKTGCLNNCGVNDFNANGTLKNSIPTTFPTDLTSAKTLSNNMGSAVIDGLLIQHLKLTTTGLN</sequence>
<evidence type="ECO:0000313" key="5">
    <source>
        <dbReference type="Proteomes" id="UP000430404"/>
    </source>
</evidence>
<evidence type="ECO:0000313" key="3">
    <source>
        <dbReference type="EMBL" id="VXA55775.1"/>
    </source>
</evidence>
<dbReference type="Proteomes" id="UP000013034">
    <property type="component" value="Unassembled WGS sequence"/>
</dbReference>
<accession>A0A653K4T5</accession>
<proteinExistence type="predicted"/>
<evidence type="ECO:0000256" key="1">
    <source>
        <dbReference type="SAM" id="SignalP"/>
    </source>
</evidence>
<protein>
    <submittedName>
        <fullName evidence="3">Uncharacterized protein</fullName>
    </submittedName>
</protein>
<gene>
    <name evidence="3" type="ORF">ACI8B_240099</name>
    <name evidence="2" type="ORF">F993_02578</name>
</gene>
<dbReference type="EMBL" id="CABWKZ010000017">
    <property type="protein sequence ID" value="VXA55775.1"/>
    <property type="molecule type" value="Genomic_DNA"/>
</dbReference>
<reference evidence="2 4" key="1">
    <citation type="submission" date="2013-02" db="EMBL/GenBank/DDBJ databases">
        <title>The Genome Sequence of Acinetobacter sp. NIPH 809.</title>
        <authorList>
            <consortium name="The Broad Institute Genome Sequencing Platform"/>
            <consortium name="The Broad Institute Genome Sequencing Center for Infectious Disease"/>
            <person name="Cerqueira G."/>
            <person name="Feldgarden M."/>
            <person name="Courvalin P."/>
            <person name="Perichon B."/>
            <person name="Grillot-Courvalin C."/>
            <person name="Clermont D."/>
            <person name="Rocha E."/>
            <person name="Yoon E.-J."/>
            <person name="Nemec A."/>
            <person name="Walker B."/>
            <person name="Young S.K."/>
            <person name="Zeng Q."/>
            <person name="Gargeya S."/>
            <person name="Fitzgerald M."/>
            <person name="Haas B."/>
            <person name="Abouelleil A."/>
            <person name="Alvarado L."/>
            <person name="Arachchi H.M."/>
            <person name="Berlin A.M."/>
            <person name="Chapman S.B."/>
            <person name="Dewar J."/>
            <person name="Goldberg J."/>
            <person name="Griggs A."/>
            <person name="Gujja S."/>
            <person name="Hansen M."/>
            <person name="Howarth C."/>
            <person name="Imamovic A."/>
            <person name="Larimer J."/>
            <person name="McCowan C."/>
            <person name="Murphy C."/>
            <person name="Neiman D."/>
            <person name="Pearson M."/>
            <person name="Priest M."/>
            <person name="Roberts A."/>
            <person name="Saif S."/>
            <person name="Shea T."/>
            <person name="Sisk P."/>
            <person name="Sykes S."/>
            <person name="Wortman J."/>
            <person name="Nusbaum C."/>
            <person name="Birren B."/>
        </authorList>
    </citation>
    <scope>NUCLEOTIDE SEQUENCE [LARGE SCALE GENOMIC DNA]</scope>
    <source>
        <strain evidence="2 4">NIPH 809</strain>
    </source>
</reference>
<dbReference type="EMBL" id="APOI01000020">
    <property type="protein sequence ID" value="ENU22677.1"/>
    <property type="molecule type" value="Genomic_DNA"/>
</dbReference>
<evidence type="ECO:0000313" key="2">
    <source>
        <dbReference type="EMBL" id="ENU22677.1"/>
    </source>
</evidence>
<dbReference type="RefSeq" id="WP_004655369.1">
    <property type="nucleotide sequence ID" value="NZ_KB849179.1"/>
</dbReference>